<feature type="compositionally biased region" description="Basic and acidic residues" evidence="1">
    <location>
        <begin position="112"/>
        <end position="122"/>
    </location>
</feature>
<keyword evidence="3" id="KW-1185">Reference proteome</keyword>
<dbReference type="AlphaFoldDB" id="A0AAW2CQT2"/>
<protein>
    <submittedName>
        <fullName evidence="2">Uncharacterized protein</fullName>
    </submittedName>
</protein>
<dbReference type="EMBL" id="JAZDWU010000005">
    <property type="protein sequence ID" value="KAL0000607.1"/>
    <property type="molecule type" value="Genomic_DNA"/>
</dbReference>
<evidence type="ECO:0000256" key="1">
    <source>
        <dbReference type="SAM" id="MobiDB-lite"/>
    </source>
</evidence>
<organism evidence="2 3">
    <name type="scientific">Lithocarpus litseifolius</name>
    <dbReference type="NCBI Taxonomy" id="425828"/>
    <lineage>
        <taxon>Eukaryota</taxon>
        <taxon>Viridiplantae</taxon>
        <taxon>Streptophyta</taxon>
        <taxon>Embryophyta</taxon>
        <taxon>Tracheophyta</taxon>
        <taxon>Spermatophyta</taxon>
        <taxon>Magnoliopsida</taxon>
        <taxon>eudicotyledons</taxon>
        <taxon>Gunneridae</taxon>
        <taxon>Pentapetalae</taxon>
        <taxon>rosids</taxon>
        <taxon>fabids</taxon>
        <taxon>Fagales</taxon>
        <taxon>Fagaceae</taxon>
        <taxon>Lithocarpus</taxon>
    </lineage>
</organism>
<gene>
    <name evidence="2" type="ORF">SO802_014388</name>
</gene>
<sequence length="188" mass="20827">MCAIRTVSLCDCGSGGLSLARERMHLLRKCEKCYSGKTTDVASVRPHISDEQEDFIRWVTKIPLEERKCWDLITLDTLHLYCGGPELTPIARRLNAYSRRSSKAISKGAIKRKGDGKDDRPPKKASTTPGEKVPKKLSPPKHGAGKGLMSTLGPVTQDSEHRLLTHKEYAVEMLDSIIKDKDVDPCVG</sequence>
<dbReference type="Proteomes" id="UP001459277">
    <property type="component" value="Unassembled WGS sequence"/>
</dbReference>
<evidence type="ECO:0000313" key="2">
    <source>
        <dbReference type="EMBL" id="KAL0000607.1"/>
    </source>
</evidence>
<comment type="caution">
    <text evidence="2">The sequence shown here is derived from an EMBL/GenBank/DDBJ whole genome shotgun (WGS) entry which is preliminary data.</text>
</comment>
<reference evidence="2 3" key="1">
    <citation type="submission" date="2024-01" db="EMBL/GenBank/DDBJ databases">
        <title>A telomere-to-telomere, gap-free genome of sweet tea (Lithocarpus litseifolius).</title>
        <authorList>
            <person name="Zhou J."/>
        </authorList>
    </citation>
    <scope>NUCLEOTIDE SEQUENCE [LARGE SCALE GENOMIC DNA]</scope>
    <source>
        <strain evidence="2">Zhou-2022a</strain>
        <tissue evidence="2">Leaf</tissue>
    </source>
</reference>
<name>A0AAW2CQT2_9ROSI</name>
<accession>A0AAW2CQT2</accession>
<evidence type="ECO:0000313" key="3">
    <source>
        <dbReference type="Proteomes" id="UP001459277"/>
    </source>
</evidence>
<feature type="region of interest" description="Disordered" evidence="1">
    <location>
        <begin position="103"/>
        <end position="159"/>
    </location>
</feature>
<proteinExistence type="predicted"/>